<dbReference type="Pfam" id="PF03693">
    <property type="entry name" value="ParD_antitoxin"/>
    <property type="match status" value="1"/>
</dbReference>
<evidence type="ECO:0000313" key="1">
    <source>
        <dbReference type="EMBL" id="CDN46875.1"/>
    </source>
</evidence>
<accession>A0A068SPC5</accession>
<keyword evidence="2" id="KW-1185">Reference proteome</keyword>
<protein>
    <recommendedName>
        <fullName evidence="3">Type II toxin-antitoxin system ParD family antitoxin</fullName>
    </recommendedName>
</protein>
<proteinExistence type="predicted"/>
<evidence type="ECO:0008006" key="3">
    <source>
        <dbReference type="Google" id="ProtNLM"/>
    </source>
</evidence>
<dbReference type="RefSeq" id="WP_244446614.1">
    <property type="nucleotide sequence ID" value="NZ_HG938353.1"/>
</dbReference>
<dbReference type="GeneID" id="24259084"/>
<sequence length="50" mass="5674">MAHKTPISLDEHSAQVKALVDALIAGEESGLPRTFDNEDFLKRMRERHGR</sequence>
<dbReference type="EMBL" id="HG938353">
    <property type="protein sequence ID" value="CDN46875.1"/>
    <property type="molecule type" value="Genomic_DNA"/>
</dbReference>
<dbReference type="HOGENOM" id="CLU_3120309_0_0_5"/>
<dbReference type="KEGG" id="ngg:RG540_CH06860"/>
<organism evidence="1 2">
    <name type="scientific">Neorhizobium galegae bv. orientalis str. HAMBI 540</name>
    <dbReference type="NCBI Taxonomy" id="1028800"/>
    <lineage>
        <taxon>Bacteria</taxon>
        <taxon>Pseudomonadati</taxon>
        <taxon>Pseudomonadota</taxon>
        <taxon>Alphaproteobacteria</taxon>
        <taxon>Hyphomicrobiales</taxon>
        <taxon>Rhizobiaceae</taxon>
        <taxon>Rhizobium/Agrobacterium group</taxon>
        <taxon>Neorhizobium</taxon>
    </lineage>
</organism>
<gene>
    <name evidence="1" type="ORF">RG540_CH06860</name>
</gene>
<dbReference type="InterPro" id="IPR022789">
    <property type="entry name" value="ParD"/>
</dbReference>
<name>A0A068SPC5_NEOGA</name>
<reference evidence="2" key="1">
    <citation type="journal article" date="2014" name="BMC Genomics">
        <title>Genome sequencing of two Neorhizobium galegae strains reveals a noeT gene responsible for the unusual acetylation of the nodulation factors.</title>
        <authorList>
            <person name="Osterman J."/>
            <person name="Marsh J."/>
            <person name="Laine P.K."/>
            <person name="Zeng Z."/>
            <person name="Alatalo E."/>
            <person name="Sullivan J.T."/>
            <person name="Young J.P."/>
            <person name="Thomas-Oates J."/>
            <person name="Paulin L."/>
            <person name="Lindstrom K."/>
        </authorList>
    </citation>
    <scope>NUCLEOTIDE SEQUENCE [LARGE SCALE GENOMIC DNA]</scope>
    <source>
        <strain evidence="2">HAMBI 540</strain>
    </source>
</reference>
<dbReference type="PATRIC" id="fig|1028800.3.peg.692"/>
<dbReference type="Proteomes" id="UP000028181">
    <property type="component" value="Chromosome I"/>
</dbReference>
<dbReference type="AlphaFoldDB" id="A0A068SPC5"/>
<evidence type="ECO:0000313" key="2">
    <source>
        <dbReference type="Proteomes" id="UP000028181"/>
    </source>
</evidence>